<dbReference type="EMBL" id="NMUH01018218">
    <property type="protein sequence ID" value="MQM23841.1"/>
    <property type="molecule type" value="Genomic_DNA"/>
</dbReference>
<evidence type="ECO:0000313" key="1">
    <source>
        <dbReference type="EMBL" id="MQM23841.1"/>
    </source>
</evidence>
<evidence type="ECO:0000313" key="2">
    <source>
        <dbReference type="Proteomes" id="UP000652761"/>
    </source>
</evidence>
<reference evidence="1" key="1">
    <citation type="submission" date="2017-07" db="EMBL/GenBank/DDBJ databases">
        <title>Taro Niue Genome Assembly and Annotation.</title>
        <authorList>
            <person name="Atibalentja N."/>
            <person name="Keating K."/>
            <person name="Fields C.J."/>
        </authorList>
    </citation>
    <scope>NUCLEOTIDE SEQUENCE</scope>
    <source>
        <strain evidence="1">Niue_2</strain>
        <tissue evidence="1">Leaf</tissue>
    </source>
</reference>
<protein>
    <submittedName>
        <fullName evidence="1">Uncharacterized protein</fullName>
    </submittedName>
</protein>
<organism evidence="1 2">
    <name type="scientific">Colocasia esculenta</name>
    <name type="common">Wild taro</name>
    <name type="synonym">Arum esculentum</name>
    <dbReference type="NCBI Taxonomy" id="4460"/>
    <lineage>
        <taxon>Eukaryota</taxon>
        <taxon>Viridiplantae</taxon>
        <taxon>Streptophyta</taxon>
        <taxon>Embryophyta</taxon>
        <taxon>Tracheophyta</taxon>
        <taxon>Spermatophyta</taxon>
        <taxon>Magnoliopsida</taxon>
        <taxon>Liliopsida</taxon>
        <taxon>Araceae</taxon>
        <taxon>Aroideae</taxon>
        <taxon>Colocasieae</taxon>
        <taxon>Colocasia</taxon>
    </lineage>
</organism>
<keyword evidence="2" id="KW-1185">Reference proteome</keyword>
<accession>A0A843XXX7</accession>
<sequence>MFGHPYPRPGEEISRRVEHDFRSLRCSGTHIHDLGRRSSVELNTTSNRCDWAAPRVGSTCESHKRGSRYC</sequence>
<proteinExistence type="predicted"/>
<gene>
    <name evidence="1" type="ORF">Taro_056911</name>
</gene>
<dbReference type="AlphaFoldDB" id="A0A843XXX7"/>
<comment type="caution">
    <text evidence="1">The sequence shown here is derived from an EMBL/GenBank/DDBJ whole genome shotgun (WGS) entry which is preliminary data.</text>
</comment>
<dbReference type="Proteomes" id="UP000652761">
    <property type="component" value="Unassembled WGS sequence"/>
</dbReference>
<name>A0A843XXX7_COLES</name>